<feature type="transmembrane region" description="Helical" evidence="1">
    <location>
        <begin position="563"/>
        <end position="584"/>
    </location>
</feature>
<sequence length="638" mass="69441">MRSVLSRMPGWEALWYLGALYLLGRLLHYYLTGIGGALKLAVELVPLVYALAILKLLMEGGFYRRLSPWANNLLGGVYLGIVAFSYFYFNREYQSLFLLRSGAFTSLDYVVAALFLGVVLEVARRMHPILVVINLVFALYAVLGPWVPWDPLWHPGISWKRLLSVTTLELQLGMFGDYAQLGLTLIGAFLLLAALGAGFDLQPSLVRTLLAFLKRARHLPQLTVLASMFTGMITGSAAANSAVVGSVTIPLMQRVGIRGQYAAAIEAAASTGGLIMPPLMAAAAFLMAQFMGVSYGEVLLRGFVVALPYYATIALSVYLISLREVRGLLDKDKTLPRPQIDDFLKVGLLFLAVTYLLYLLVVQGANPLLAALQAAGLGMVGFLFWGLLRRFSFSELLSRFREALKTYTDLLTQIVVLMTLLSIFVSLSTATGFILRMGQALTATAQGDPIALVFVAWLLGLLLGLGLPPTATYVILAVIIVDPLRQAGFSAWQAHFFSFLLGVYGDLTPPVALSVAVASAIAGSNFLRTNLEAVRISLPLLLFPFVVLVRPELLDAPWTSPGFWLAFFSALVAFLSFAVAFYARSSLLLRFLVAGLAGGILLAPISAALPLALVAFLLGGYQVWKSNLYLQFRREKEG</sequence>
<organism evidence="3 4">
    <name type="scientific">Thermus scotoductus</name>
    <dbReference type="NCBI Taxonomy" id="37636"/>
    <lineage>
        <taxon>Bacteria</taxon>
        <taxon>Thermotogati</taxon>
        <taxon>Deinococcota</taxon>
        <taxon>Deinococci</taxon>
        <taxon>Thermales</taxon>
        <taxon>Thermaceae</taxon>
        <taxon>Thermus</taxon>
    </lineage>
</organism>
<dbReference type="PANTHER" id="PTHR43849">
    <property type="entry name" value="BLL3936 PROTEIN"/>
    <property type="match status" value="1"/>
</dbReference>
<feature type="transmembrane region" description="Helical" evidence="1">
    <location>
        <begin position="101"/>
        <end position="122"/>
    </location>
</feature>
<keyword evidence="1" id="KW-0812">Transmembrane</keyword>
<feature type="domain" description="TRAP C4-dicarboxylate transport system permease DctM subunit" evidence="2">
    <location>
        <begin position="118"/>
        <end position="549"/>
    </location>
</feature>
<feature type="transmembrane region" description="Helical" evidence="1">
    <location>
        <begin position="343"/>
        <end position="361"/>
    </location>
</feature>
<feature type="transmembrane region" description="Helical" evidence="1">
    <location>
        <begin position="414"/>
        <end position="438"/>
    </location>
</feature>
<reference evidence="3 4" key="1">
    <citation type="journal article" date="2019" name="Extremophiles">
        <title>Biogeography of thermophiles and predominance of Thermus scotoductus in domestic water heaters.</title>
        <authorList>
            <person name="Wilpiszeski R.L."/>
            <person name="Zhang Z."/>
            <person name="House C.H."/>
        </authorList>
    </citation>
    <scope>NUCLEOTIDE SEQUENCE [LARGE SCALE GENOMIC DNA]</scope>
    <source>
        <strain evidence="3 4">28_S28</strain>
    </source>
</reference>
<feature type="transmembrane region" description="Helical" evidence="1">
    <location>
        <begin position="12"/>
        <end position="31"/>
    </location>
</feature>
<feature type="transmembrane region" description="Helical" evidence="1">
    <location>
        <begin position="496"/>
        <end position="521"/>
    </location>
</feature>
<feature type="transmembrane region" description="Helical" evidence="1">
    <location>
        <begin position="533"/>
        <end position="551"/>
    </location>
</feature>
<protein>
    <submittedName>
        <fullName evidence="3">TRAP transporter permease DctM/Q</fullName>
    </submittedName>
</protein>
<dbReference type="EMBL" id="PELV01000411">
    <property type="protein sequence ID" value="RTH14301.1"/>
    <property type="molecule type" value="Genomic_DNA"/>
</dbReference>
<feature type="transmembrane region" description="Helical" evidence="1">
    <location>
        <begin position="37"/>
        <end position="57"/>
    </location>
</feature>
<dbReference type="AlphaFoldDB" id="A0A430RIH7"/>
<feature type="transmembrane region" description="Helical" evidence="1">
    <location>
        <begin position="591"/>
        <end position="624"/>
    </location>
</feature>
<feature type="transmembrane region" description="Helical" evidence="1">
    <location>
        <begin position="222"/>
        <end position="249"/>
    </location>
</feature>
<accession>A0A430RIH7</accession>
<feature type="transmembrane region" description="Helical" evidence="1">
    <location>
        <begin position="129"/>
        <end position="149"/>
    </location>
</feature>
<keyword evidence="1" id="KW-1133">Transmembrane helix</keyword>
<evidence type="ECO:0000259" key="2">
    <source>
        <dbReference type="Pfam" id="PF06808"/>
    </source>
</evidence>
<feature type="transmembrane region" description="Helical" evidence="1">
    <location>
        <begin position="368"/>
        <end position="388"/>
    </location>
</feature>
<feature type="transmembrane region" description="Helical" evidence="1">
    <location>
        <begin position="450"/>
        <end position="476"/>
    </location>
</feature>
<feature type="transmembrane region" description="Helical" evidence="1">
    <location>
        <begin position="261"/>
        <end position="286"/>
    </location>
</feature>
<dbReference type="NCBIfam" id="TIGR02123">
    <property type="entry name" value="TRAP_fused"/>
    <property type="match status" value="1"/>
</dbReference>
<evidence type="ECO:0000313" key="3">
    <source>
        <dbReference type="EMBL" id="RTH14301.1"/>
    </source>
</evidence>
<dbReference type="InterPro" id="IPR010656">
    <property type="entry name" value="DctM"/>
</dbReference>
<dbReference type="PANTHER" id="PTHR43849:SF2">
    <property type="entry name" value="BLL3936 PROTEIN"/>
    <property type="match status" value="1"/>
</dbReference>
<evidence type="ECO:0000256" key="1">
    <source>
        <dbReference type="SAM" id="Phobius"/>
    </source>
</evidence>
<gene>
    <name evidence="3" type="ORF">CSW41_12440</name>
</gene>
<proteinExistence type="predicted"/>
<feature type="transmembrane region" description="Helical" evidence="1">
    <location>
        <begin position="178"/>
        <end position="201"/>
    </location>
</feature>
<name>A0A430RIH7_THESC</name>
<keyword evidence="1" id="KW-0472">Membrane</keyword>
<dbReference type="Pfam" id="PF06808">
    <property type="entry name" value="DctM"/>
    <property type="match status" value="1"/>
</dbReference>
<feature type="transmembrane region" description="Helical" evidence="1">
    <location>
        <begin position="298"/>
        <end position="323"/>
    </location>
</feature>
<dbReference type="Proteomes" id="UP000287439">
    <property type="component" value="Unassembled WGS sequence"/>
</dbReference>
<dbReference type="InterPro" id="IPR011853">
    <property type="entry name" value="TRAP_DctM-Dct_fused"/>
</dbReference>
<feature type="transmembrane region" description="Helical" evidence="1">
    <location>
        <begin position="69"/>
        <end position="89"/>
    </location>
</feature>
<comment type="caution">
    <text evidence="3">The sequence shown here is derived from an EMBL/GenBank/DDBJ whole genome shotgun (WGS) entry which is preliminary data.</text>
</comment>
<evidence type="ECO:0000313" key="4">
    <source>
        <dbReference type="Proteomes" id="UP000287439"/>
    </source>
</evidence>